<dbReference type="Gramene" id="TKW17460">
    <property type="protein sequence ID" value="TKW17460"/>
    <property type="gene ID" value="SEVIR_5G368200v2"/>
</dbReference>
<evidence type="ECO:0000313" key="2">
    <source>
        <dbReference type="Proteomes" id="UP000298652"/>
    </source>
</evidence>
<organism evidence="1 2">
    <name type="scientific">Setaria viridis</name>
    <name type="common">Green bristlegrass</name>
    <name type="synonym">Setaria italica subsp. viridis</name>
    <dbReference type="NCBI Taxonomy" id="4556"/>
    <lineage>
        <taxon>Eukaryota</taxon>
        <taxon>Viridiplantae</taxon>
        <taxon>Streptophyta</taxon>
        <taxon>Embryophyta</taxon>
        <taxon>Tracheophyta</taxon>
        <taxon>Spermatophyta</taxon>
        <taxon>Magnoliopsida</taxon>
        <taxon>Liliopsida</taxon>
        <taxon>Poales</taxon>
        <taxon>Poaceae</taxon>
        <taxon>PACMAD clade</taxon>
        <taxon>Panicoideae</taxon>
        <taxon>Panicodae</taxon>
        <taxon>Paniceae</taxon>
        <taxon>Cenchrinae</taxon>
        <taxon>Setaria</taxon>
    </lineage>
</organism>
<reference evidence="1" key="1">
    <citation type="submission" date="2019-03" db="EMBL/GenBank/DDBJ databases">
        <title>WGS assembly of Setaria viridis.</title>
        <authorList>
            <person name="Huang P."/>
            <person name="Jenkins J."/>
            <person name="Grimwood J."/>
            <person name="Barry K."/>
            <person name="Healey A."/>
            <person name="Mamidi S."/>
            <person name="Sreedasyam A."/>
            <person name="Shu S."/>
            <person name="Feldman M."/>
            <person name="Wu J."/>
            <person name="Yu Y."/>
            <person name="Chen C."/>
            <person name="Johnson J."/>
            <person name="Rokhsar D."/>
            <person name="Baxter I."/>
            <person name="Schmutz J."/>
            <person name="Brutnell T."/>
            <person name="Kellogg E."/>
        </authorList>
    </citation>
    <scope>NUCLEOTIDE SEQUENCE [LARGE SCALE GENOMIC DNA]</scope>
</reference>
<name>A0A4U6UMD2_SETVI</name>
<protein>
    <submittedName>
        <fullName evidence="1">Uncharacterized protein</fullName>
    </submittedName>
</protein>
<keyword evidence="2" id="KW-1185">Reference proteome</keyword>
<proteinExistence type="predicted"/>
<gene>
    <name evidence="1" type="ORF">SEVIR_5G368200v2</name>
</gene>
<dbReference type="Proteomes" id="UP000298652">
    <property type="component" value="Chromosome 5"/>
</dbReference>
<accession>A0A4U6UMD2</accession>
<dbReference type="AlphaFoldDB" id="A0A4U6UMD2"/>
<evidence type="ECO:0000313" key="1">
    <source>
        <dbReference type="EMBL" id="TKW17460.1"/>
    </source>
</evidence>
<sequence length="77" mass="8731">MVTMTSVPSGSETLGDRARWWWLHRRRWTLSSSAGAVAGHETGVKEDLEVFHDMETDVQIKFRRGFRPMVQLLGGGD</sequence>
<dbReference type="EMBL" id="CM016556">
    <property type="protein sequence ID" value="TKW17460.1"/>
    <property type="molecule type" value="Genomic_DNA"/>
</dbReference>